<organism evidence="5 6">
    <name type="scientific">Caenorhabditis briggsae</name>
    <dbReference type="NCBI Taxonomy" id="6238"/>
    <lineage>
        <taxon>Eukaryota</taxon>
        <taxon>Metazoa</taxon>
        <taxon>Ecdysozoa</taxon>
        <taxon>Nematoda</taxon>
        <taxon>Chromadorea</taxon>
        <taxon>Rhabditida</taxon>
        <taxon>Rhabditina</taxon>
        <taxon>Rhabditomorpha</taxon>
        <taxon>Rhabditoidea</taxon>
        <taxon>Rhabditidae</taxon>
        <taxon>Peloderinae</taxon>
        <taxon>Caenorhabditis</taxon>
    </lineage>
</organism>
<keyword evidence="6" id="KW-1185">Reference proteome</keyword>
<keyword evidence="2" id="KW-0732">Signal</keyword>
<dbReference type="PANTHER" id="PTHR47327:SF6">
    <property type="entry name" value="PROTEIN LET-653"/>
    <property type="match status" value="1"/>
</dbReference>
<feature type="region of interest" description="Disordered" evidence="1">
    <location>
        <begin position="496"/>
        <end position="597"/>
    </location>
</feature>
<evidence type="ECO:0000259" key="4">
    <source>
        <dbReference type="PROSITE" id="PS51034"/>
    </source>
</evidence>
<dbReference type="Gene3D" id="3.50.4.10">
    <property type="entry name" value="Hepatocyte Growth Factor"/>
    <property type="match status" value="1"/>
</dbReference>
<dbReference type="InterPro" id="IPR052774">
    <property type="entry name" value="Celegans_DevNeuronal_Protein"/>
</dbReference>
<dbReference type="Proteomes" id="UP000829354">
    <property type="component" value="Chromosome IV"/>
</dbReference>
<feature type="compositionally biased region" description="Low complexity" evidence="1">
    <location>
        <begin position="503"/>
        <end position="551"/>
    </location>
</feature>
<sequence>MRHPLVPLLLLIAFITTVSQAFVPKCNSFYVRWPRVRLNFKAVAEARLSLKGCQSACSLGEDPVSPGKQLECAAVNHQASPDGFSHHCDVFQPHQLQNVDGYVEADDRFTFYWKYCLSSTRKCSGDYAFTYLSDRYMDQKSVVKTTTKANLEECLSDCLDEKSFECRSISFNRTDGGCHMSKDSQISRPEAIRLNNNPNYRIDYYENNCYNLSESFTFKHECKENGISVSVKSRLPYTGALYGLYDFFTCRVEPKESTEFDHFFPYQTVSKNCSDSIKYKGNEMVLEVVLSTDGIEPLYFITPDDLTYQARCPINGVKAKDAPNTKSSAHLDNRNKAMEASAHALFELLSKTGDDDAATTSSIQNTFSLPLTTTTELSRQVTKTTTTTKKPSTTTTTTPKPTTTKKSTTPSTTIKPSPVVATTTPTTTTQKTTKTTTTIPPTIPPTTTTTTTKKPSTTTSSTRRSTIMSATPKVAIIVAKDSSFARARLFTTKHPSTQKIDEPTTTLSTTTATTTTTVKPTTKTTTTTTTTTTPSTTTVTTPVTTTSTTTTPTPPPTTTTTTPKTTTTLRSTSTTTTVGPPASSSSSSSVAKDGSTLAGKPKVPVIFDIFHNGQAVEAVVVGTKITLSFRPHYPIPPEYVSVRGCQVEPIDPKYEWEHEPLFIIRDGCPADGVGLVCPPTHSEFGAKVSVEAFRYQTTGLVQYSCLVRICPFASCPKSNCDDVEGCDSSYMHRYRRELSLEDIKKALEANPELASQFGISPSAFARNPSKTRNFTSVVEEQQRIALGGDHVVRRRLIVVNSEDQLRYYVRTGNI</sequence>
<protein>
    <recommendedName>
        <fullName evidence="7">Protein CBR-LET-653</fullName>
    </recommendedName>
</protein>
<evidence type="ECO:0000256" key="1">
    <source>
        <dbReference type="SAM" id="MobiDB-lite"/>
    </source>
</evidence>
<dbReference type="PROSITE" id="PS51034">
    <property type="entry name" value="ZP_2"/>
    <property type="match status" value="1"/>
</dbReference>
<feature type="domain" description="ZP" evidence="4">
    <location>
        <begin position="221"/>
        <end position="727"/>
    </location>
</feature>
<reference evidence="5 6" key="1">
    <citation type="submission" date="2022-04" db="EMBL/GenBank/DDBJ databases">
        <title>Chromosome-level reference genomes for two strains of Caenorhabditis briggsae: an improved platform for comparative genomics.</title>
        <authorList>
            <person name="Stevens L."/>
            <person name="Andersen E."/>
        </authorList>
    </citation>
    <scope>NUCLEOTIDE SEQUENCE [LARGE SCALE GENOMIC DNA]</scope>
    <source>
        <strain evidence="5">VX34</strain>
        <tissue evidence="5">Whole-organism</tissue>
    </source>
</reference>
<gene>
    <name evidence="5" type="ORF">L5515_011469</name>
</gene>
<dbReference type="PANTHER" id="PTHR47327">
    <property type="entry name" value="FI18240P1-RELATED"/>
    <property type="match status" value="1"/>
</dbReference>
<dbReference type="InterPro" id="IPR003609">
    <property type="entry name" value="Pan_app"/>
</dbReference>
<feature type="compositionally biased region" description="Low complexity" evidence="1">
    <location>
        <begin position="382"/>
        <end position="465"/>
    </location>
</feature>
<feature type="compositionally biased region" description="Low complexity" evidence="1">
    <location>
        <begin position="558"/>
        <end position="590"/>
    </location>
</feature>
<evidence type="ECO:0000256" key="2">
    <source>
        <dbReference type="SAM" id="SignalP"/>
    </source>
</evidence>
<feature type="region of interest" description="Disordered" evidence="1">
    <location>
        <begin position="378"/>
        <end position="465"/>
    </location>
</feature>
<feature type="signal peptide" evidence="2">
    <location>
        <begin position="1"/>
        <end position="21"/>
    </location>
</feature>
<accession>A0AAE9JFJ5</accession>
<evidence type="ECO:0000259" key="3">
    <source>
        <dbReference type="PROSITE" id="PS50948"/>
    </source>
</evidence>
<evidence type="ECO:0000313" key="6">
    <source>
        <dbReference type="Proteomes" id="UP000829354"/>
    </source>
</evidence>
<feature type="chain" id="PRO_5042079886" description="Protein CBR-LET-653" evidence="2">
    <location>
        <begin position="22"/>
        <end position="814"/>
    </location>
</feature>
<dbReference type="CDD" id="cd01099">
    <property type="entry name" value="PAN_AP_HGF"/>
    <property type="match status" value="1"/>
</dbReference>
<feature type="domain" description="Apple" evidence="3">
    <location>
        <begin position="123"/>
        <end position="209"/>
    </location>
</feature>
<evidence type="ECO:0008006" key="7">
    <source>
        <dbReference type="Google" id="ProtNLM"/>
    </source>
</evidence>
<evidence type="ECO:0000313" key="5">
    <source>
        <dbReference type="EMBL" id="UMM28790.1"/>
    </source>
</evidence>
<dbReference type="InterPro" id="IPR001507">
    <property type="entry name" value="ZP_dom"/>
</dbReference>
<dbReference type="SMART" id="SM00241">
    <property type="entry name" value="ZP"/>
    <property type="match status" value="1"/>
</dbReference>
<dbReference type="Pfam" id="PF00024">
    <property type="entry name" value="PAN_1"/>
    <property type="match status" value="1"/>
</dbReference>
<dbReference type="EMBL" id="CP092623">
    <property type="protein sequence ID" value="UMM28790.1"/>
    <property type="molecule type" value="Genomic_DNA"/>
</dbReference>
<dbReference type="AlphaFoldDB" id="A0AAE9JFJ5"/>
<dbReference type="PROSITE" id="PS50948">
    <property type="entry name" value="PAN"/>
    <property type="match status" value="1"/>
</dbReference>
<dbReference type="SMART" id="SM00473">
    <property type="entry name" value="PAN_AP"/>
    <property type="match status" value="2"/>
</dbReference>
<name>A0AAE9JFJ5_CAEBR</name>
<proteinExistence type="predicted"/>
<dbReference type="SUPFAM" id="SSF57414">
    <property type="entry name" value="Hairpin loop containing domain-like"/>
    <property type="match status" value="1"/>
</dbReference>